<reference evidence="1" key="1">
    <citation type="submission" date="2018-09" db="EMBL/GenBank/DDBJ databases">
        <title>Murine metabolic-syndrome-specific gut microbial biobank.</title>
        <authorList>
            <person name="Liu C."/>
        </authorList>
    </citation>
    <scope>NUCLEOTIDE SEQUENCE</scope>
    <source>
        <strain evidence="1">D42-62</strain>
    </source>
</reference>
<dbReference type="AlphaFoldDB" id="A0A9X5GTM2"/>
<dbReference type="Gene3D" id="3.30.460.10">
    <property type="entry name" value="Beta Polymerase, domain 2"/>
    <property type="match status" value="1"/>
</dbReference>
<evidence type="ECO:0000313" key="2">
    <source>
        <dbReference type="Proteomes" id="UP001154420"/>
    </source>
</evidence>
<dbReference type="Gene3D" id="1.20.120.330">
    <property type="entry name" value="Nucleotidyltransferases domain 2"/>
    <property type="match status" value="1"/>
</dbReference>
<sequence length="288" mass="34015">MRTEIEMISLIKDIAFKEENIRAAYIEGSRTNPNAPKDIFQDYDIVYIVTTTKPFRENKEWIKCFGEILYMHYPEENVFYPSDVENCYGWQIQFADGNRMDLHVCTKENALANLELYQILVDKDGIVPYPQETDDKKYWVKEPQEIEFQCACSDFWWCLNNVAKGLWRNELPYAMDVINFVLRPHLKRLLEWEIGIEHNFSVSAGKSGKYFKKYLPEDKYRQFLATYSIAEIESIWNSVIGMCGLFQSTAVEFSKKQNFSYDFEQAKNSLNFLQHVRKLPVNAKEIYP</sequence>
<organism evidence="1 2">
    <name type="scientific">Parablautia muri</name>
    <dbReference type="NCBI Taxonomy" id="2320879"/>
    <lineage>
        <taxon>Bacteria</taxon>
        <taxon>Bacillati</taxon>
        <taxon>Bacillota</taxon>
        <taxon>Clostridia</taxon>
        <taxon>Lachnospirales</taxon>
        <taxon>Lachnospiraceae</taxon>
        <taxon>Parablautia</taxon>
    </lineage>
</organism>
<keyword evidence="2" id="KW-1185">Reference proteome</keyword>
<dbReference type="Pfam" id="PF04439">
    <property type="entry name" value="Adenyl_transf"/>
    <property type="match status" value="1"/>
</dbReference>
<dbReference type="EMBL" id="QZDT01000036">
    <property type="protein sequence ID" value="NBJ94344.1"/>
    <property type="molecule type" value="Genomic_DNA"/>
</dbReference>
<dbReference type="PIRSF" id="PIRSF000812">
    <property type="entry name" value="AAD"/>
    <property type="match status" value="1"/>
</dbReference>
<proteinExistence type="predicted"/>
<protein>
    <submittedName>
        <fullName evidence="1">Aminoglycoside 6-adenylyltransferase</fullName>
    </submittedName>
</protein>
<dbReference type="Proteomes" id="UP001154420">
    <property type="component" value="Unassembled WGS sequence"/>
</dbReference>
<gene>
    <name evidence="1" type="primary">ant(6)</name>
    <name evidence="1" type="ORF">D5281_17580</name>
</gene>
<dbReference type="SUPFAM" id="SSF81631">
    <property type="entry name" value="PAP/OAS1 substrate-binding domain"/>
    <property type="match status" value="1"/>
</dbReference>
<accession>A0A9X5GTM2</accession>
<dbReference type="InterPro" id="IPR043519">
    <property type="entry name" value="NT_sf"/>
</dbReference>
<evidence type="ECO:0000313" key="1">
    <source>
        <dbReference type="EMBL" id="NBJ94344.1"/>
    </source>
</evidence>
<dbReference type="SUPFAM" id="SSF81301">
    <property type="entry name" value="Nucleotidyltransferase"/>
    <property type="match status" value="1"/>
</dbReference>
<dbReference type="RefSeq" id="WP_160561382.1">
    <property type="nucleotide sequence ID" value="NZ_QZDT01000036.1"/>
</dbReference>
<name>A0A9X5GTM2_9FIRM</name>
<dbReference type="OrthoDB" id="9776406at2"/>
<comment type="caution">
    <text evidence="1">The sequence shown here is derived from an EMBL/GenBank/DDBJ whole genome shotgun (WGS) entry which is preliminary data.</text>
</comment>
<dbReference type="InterPro" id="IPR007530">
    <property type="entry name" value="Aminoglycoside_adenylylTfrase"/>
</dbReference>